<comment type="caution">
    <text evidence="1">The sequence shown here is derived from an EMBL/GenBank/DDBJ whole genome shotgun (WGS) entry which is preliminary data.</text>
</comment>
<accession>A0ABU7JHG9</accession>
<name>A0ABU7JHG9_9GAMM</name>
<evidence type="ECO:0000313" key="2">
    <source>
        <dbReference type="Proteomes" id="UP001339167"/>
    </source>
</evidence>
<dbReference type="EMBL" id="JAUGZK010000010">
    <property type="protein sequence ID" value="MEE2025136.1"/>
    <property type="molecule type" value="Genomic_DNA"/>
</dbReference>
<gene>
    <name evidence="1" type="ORF">QWF21_12860</name>
</gene>
<keyword evidence="2" id="KW-1185">Reference proteome</keyword>
<protein>
    <submittedName>
        <fullName evidence="1">Flagellin</fullName>
    </submittedName>
</protein>
<sequence length="215" mass="23741">MTTLHNNEFVFNIEGLSEISFTEKDHKITQGQPYQGVSCKGTTLTVKAGRHNSSDVAKWFLNNTKGGGVIAKTFNDEQPEALNFAVRGTLVLHIKGVAYTLDDFVVGQGHFETHNNWWIGSKQMFGVTWKEVNQQYIEGLVEDTLNVVSDIISEDPVGSIVNSAKLIYDILNKRKVGSGSIAARTSESASAVELFLFQMDNSDTNAVMTGHYKHP</sequence>
<reference evidence="1 2" key="1">
    <citation type="submission" date="2023-06" db="EMBL/GenBank/DDBJ databases">
        <title>Alkalimonas sp., MEB004 an alkaliphilic bacterium isolated from Lonar Lake, India.</title>
        <authorList>
            <person name="Joshi A."/>
            <person name="Thite S."/>
        </authorList>
    </citation>
    <scope>NUCLEOTIDE SEQUENCE [LARGE SCALE GENOMIC DNA]</scope>
    <source>
        <strain evidence="1 2">MEB004</strain>
    </source>
</reference>
<keyword evidence="1" id="KW-0966">Cell projection</keyword>
<keyword evidence="1" id="KW-0969">Cilium</keyword>
<evidence type="ECO:0000313" key="1">
    <source>
        <dbReference type="EMBL" id="MEE2025136.1"/>
    </source>
</evidence>
<organism evidence="1 2">
    <name type="scientific">Alkalimonas mucilaginosa</name>
    <dbReference type="NCBI Taxonomy" id="3057676"/>
    <lineage>
        <taxon>Bacteria</taxon>
        <taxon>Pseudomonadati</taxon>
        <taxon>Pseudomonadota</taxon>
        <taxon>Gammaproteobacteria</taxon>
        <taxon>Alkalimonas</taxon>
    </lineage>
</organism>
<dbReference type="Proteomes" id="UP001339167">
    <property type="component" value="Unassembled WGS sequence"/>
</dbReference>
<keyword evidence="1" id="KW-0282">Flagellum</keyword>
<dbReference type="RefSeq" id="WP_330088458.1">
    <property type="nucleotide sequence ID" value="NZ_JAUGZK010000010.1"/>
</dbReference>
<proteinExistence type="predicted"/>